<dbReference type="OrthoDB" id="9800350at2"/>
<comment type="caution">
    <text evidence="5">The sequence shown here is derived from an EMBL/GenBank/DDBJ whole genome shotgun (WGS) entry which is preliminary data.</text>
</comment>
<dbReference type="PROSITE" id="PS51118">
    <property type="entry name" value="HTH_HXLR"/>
    <property type="match status" value="1"/>
</dbReference>
<proteinExistence type="predicted"/>
<dbReference type="AlphaFoldDB" id="A0A2S8B1M5"/>
<sequence length="126" mass="14093">MYRRKPVIPLLAIDTPGRALFDQLADKWSLAILASLGGGAMRFNAIRRDLGGITQKSLTQSLRRLERNGLLARRVIATSPIAVEYEISPLGRALHDSFRALEKGLCDHLADVEKARALFDRRWNAL</sequence>
<evidence type="ECO:0000259" key="4">
    <source>
        <dbReference type="PROSITE" id="PS51118"/>
    </source>
</evidence>
<accession>A0A2S8B1M5</accession>
<dbReference type="InterPro" id="IPR002577">
    <property type="entry name" value="HTH_HxlR"/>
</dbReference>
<organism evidence="5 6">
    <name type="scientific">Sphingopyxis lindanitolerans</name>
    <dbReference type="NCBI Taxonomy" id="2054227"/>
    <lineage>
        <taxon>Bacteria</taxon>
        <taxon>Pseudomonadati</taxon>
        <taxon>Pseudomonadota</taxon>
        <taxon>Alphaproteobacteria</taxon>
        <taxon>Sphingomonadales</taxon>
        <taxon>Sphingomonadaceae</taxon>
        <taxon>Sphingopyxis</taxon>
    </lineage>
</organism>
<dbReference type="PANTHER" id="PTHR33204:SF39">
    <property type="entry name" value="TRANSCRIPTIONAL REGULATORY PROTEIN"/>
    <property type="match status" value="1"/>
</dbReference>
<evidence type="ECO:0000256" key="3">
    <source>
        <dbReference type="ARBA" id="ARBA00023163"/>
    </source>
</evidence>
<dbReference type="Pfam" id="PF01638">
    <property type="entry name" value="HxlR"/>
    <property type="match status" value="1"/>
</dbReference>
<dbReference type="Gene3D" id="1.10.10.10">
    <property type="entry name" value="Winged helix-like DNA-binding domain superfamily/Winged helix DNA-binding domain"/>
    <property type="match status" value="1"/>
</dbReference>
<evidence type="ECO:0000313" key="5">
    <source>
        <dbReference type="EMBL" id="PQM26305.1"/>
    </source>
</evidence>
<dbReference type="EMBL" id="PHFW01000003">
    <property type="protein sequence ID" value="PQM26305.1"/>
    <property type="molecule type" value="Genomic_DNA"/>
</dbReference>
<dbReference type="InterPro" id="IPR036390">
    <property type="entry name" value="WH_DNA-bd_sf"/>
</dbReference>
<gene>
    <name evidence="5" type="ORF">CVO77_14695</name>
</gene>
<feature type="domain" description="HTH hxlR-type" evidence="4">
    <location>
        <begin position="15"/>
        <end position="113"/>
    </location>
</feature>
<evidence type="ECO:0000256" key="1">
    <source>
        <dbReference type="ARBA" id="ARBA00023015"/>
    </source>
</evidence>
<keyword evidence="6" id="KW-1185">Reference proteome</keyword>
<dbReference type="InterPro" id="IPR036388">
    <property type="entry name" value="WH-like_DNA-bd_sf"/>
</dbReference>
<dbReference type="SUPFAM" id="SSF46785">
    <property type="entry name" value="Winged helix' DNA-binding domain"/>
    <property type="match status" value="1"/>
</dbReference>
<name>A0A2S8B1M5_9SPHN</name>
<evidence type="ECO:0000256" key="2">
    <source>
        <dbReference type="ARBA" id="ARBA00023125"/>
    </source>
</evidence>
<protein>
    <submittedName>
        <fullName evidence="5">Transcriptional regulator</fullName>
    </submittedName>
</protein>
<keyword evidence="1" id="KW-0805">Transcription regulation</keyword>
<evidence type="ECO:0000313" key="6">
    <source>
        <dbReference type="Proteomes" id="UP000238954"/>
    </source>
</evidence>
<dbReference type="PANTHER" id="PTHR33204">
    <property type="entry name" value="TRANSCRIPTIONAL REGULATOR, MARR FAMILY"/>
    <property type="match status" value="1"/>
</dbReference>
<reference evidence="6" key="1">
    <citation type="submission" date="2017-11" db="EMBL/GenBank/DDBJ databases">
        <title>The complete genome sequence of Sphingopyxis pomeranensis sp. nov. strain WS5A3p.</title>
        <authorList>
            <person name="Kaminski M.A."/>
        </authorList>
    </citation>
    <scope>NUCLEOTIDE SEQUENCE [LARGE SCALE GENOMIC DNA]</scope>
    <source>
        <strain evidence="6">WS5A3p</strain>
    </source>
</reference>
<keyword evidence="2" id="KW-0238">DNA-binding</keyword>
<keyword evidence="3" id="KW-0804">Transcription</keyword>
<dbReference type="GO" id="GO:0003677">
    <property type="term" value="F:DNA binding"/>
    <property type="evidence" value="ECO:0007669"/>
    <property type="project" value="UniProtKB-KW"/>
</dbReference>
<dbReference type="Proteomes" id="UP000238954">
    <property type="component" value="Chromosome"/>
</dbReference>